<dbReference type="EMBL" id="LKHV02000001">
    <property type="protein sequence ID" value="MCS5707699.1"/>
    <property type="molecule type" value="Genomic_DNA"/>
</dbReference>
<organism evidence="1">
    <name type="scientific">Candidatus Berkiella cookevillensis</name>
    <dbReference type="NCBI Taxonomy" id="437022"/>
    <lineage>
        <taxon>Bacteria</taxon>
        <taxon>Pseudomonadati</taxon>
        <taxon>Pseudomonadota</taxon>
        <taxon>Gammaproteobacteria</taxon>
        <taxon>Candidatus Berkiellales</taxon>
        <taxon>Candidatus Berkiellaceae</taxon>
        <taxon>Candidatus Berkiella</taxon>
    </lineage>
</organism>
<protein>
    <recommendedName>
        <fullName evidence="4">Glycosyl transferase</fullName>
    </recommendedName>
</protein>
<reference evidence="1" key="1">
    <citation type="submission" date="2015-09" db="EMBL/GenBank/DDBJ databases">
        <title>Draft Genome Sequences of Two Novel Amoeba-resistant Intranuclear Bacteria, Candidatus Berkiella cookevillensis and Candidatus Berkiella aquae.</title>
        <authorList>
            <person name="Mehari Y.T."/>
            <person name="Arivett B.A."/>
            <person name="Farone A.L."/>
            <person name="Gunderson J.H."/>
            <person name="Farone M.B."/>
        </authorList>
    </citation>
    <scope>NUCLEOTIDE SEQUENCE [LARGE SCALE GENOMIC DNA]</scope>
    <source>
        <strain evidence="1">CC99</strain>
    </source>
</reference>
<reference evidence="2" key="3">
    <citation type="submission" date="2021-06" db="EMBL/GenBank/DDBJ databases">
        <title>Genomic Description and Analysis of Intracellular Bacteria, Candidatus Berkiella cookevillensis and Candidatus Berkiella aquae.</title>
        <authorList>
            <person name="Kidane D.T."/>
            <person name="Mehari Y.T."/>
            <person name="Rice F.C."/>
            <person name="Arivett B.A."/>
            <person name="Farone A.L."/>
            <person name="Berk S.G."/>
            <person name="Farone M.B."/>
        </authorList>
    </citation>
    <scope>NUCLEOTIDE SEQUENCE</scope>
    <source>
        <strain evidence="2">CC99</strain>
    </source>
</reference>
<sequence>MYHFCTLFDKNYFTRGLALYESLRQHCSDFHLYIFCFDEDSFETLSDLHLPHMTLISLAAFEDAELLSVKSDRTKAEYCWTSTPSTILYVLKNYQVPSCTYVDADIYFYSNPAVLIEEMQQSVILLTEHRYTARYDNAHLSGRFCVQFMTFKNQPDSLEALNWWRQACLAWCYNRVEDGKFGDQKYLDDWCTRFSGVHISEHLGGGIAPWNVQQYHFLKKTDKLECVFRAQTGDVIFYHFHGLKLYRKLRADLGQYQLNSNVIKWIYLPYLKHLYNISKKLESKLENPFVDAFAVEPTWIQCLKRFAKGSFNILNLERSFENVRINNFANPLR</sequence>
<evidence type="ECO:0008006" key="4">
    <source>
        <dbReference type="Google" id="ProtNLM"/>
    </source>
</evidence>
<accession>A0A0Q9YGL7</accession>
<gene>
    <name evidence="2" type="ORF">CC99x_002140</name>
    <name evidence="1" type="ORF">CC99x_00716</name>
</gene>
<proteinExistence type="predicted"/>
<dbReference type="EMBL" id="LKHV01000002">
    <property type="protein sequence ID" value="KRG19702.1"/>
    <property type="molecule type" value="Genomic_DNA"/>
</dbReference>
<dbReference type="Gene3D" id="3.90.550.10">
    <property type="entry name" value="Spore Coat Polysaccharide Biosynthesis Protein SpsA, Chain A"/>
    <property type="match status" value="1"/>
</dbReference>
<keyword evidence="3" id="KW-1185">Reference proteome</keyword>
<comment type="caution">
    <text evidence="1">The sequence shown here is derived from an EMBL/GenBank/DDBJ whole genome shotgun (WGS) entry which is preliminary data.</text>
</comment>
<dbReference type="AlphaFoldDB" id="A0A0Q9YGL7"/>
<dbReference type="RefSeq" id="WP_057623719.1">
    <property type="nucleotide sequence ID" value="NZ_LKHV02000001.1"/>
</dbReference>
<dbReference type="SUPFAM" id="SSF53448">
    <property type="entry name" value="Nucleotide-diphospho-sugar transferases"/>
    <property type="match status" value="1"/>
</dbReference>
<evidence type="ECO:0000313" key="3">
    <source>
        <dbReference type="Proteomes" id="UP000051494"/>
    </source>
</evidence>
<dbReference type="STRING" id="437022.CC99x_00716"/>
<evidence type="ECO:0000313" key="2">
    <source>
        <dbReference type="EMBL" id="MCS5707699.1"/>
    </source>
</evidence>
<dbReference type="PATRIC" id="fig|1590042.3.peg.733"/>
<name>A0A0Q9YGL7_9GAMM</name>
<dbReference type="Proteomes" id="UP000051494">
    <property type="component" value="Unassembled WGS sequence"/>
</dbReference>
<dbReference type="OrthoDB" id="9801954at2"/>
<dbReference type="InterPro" id="IPR029044">
    <property type="entry name" value="Nucleotide-diphossugar_trans"/>
</dbReference>
<evidence type="ECO:0000313" key="1">
    <source>
        <dbReference type="EMBL" id="KRG19702.1"/>
    </source>
</evidence>
<reference evidence="2" key="2">
    <citation type="journal article" date="2016" name="Genome Announc.">
        <title>Draft Genome Sequences of Two Novel Amoeba-Resistant Intranuclear Bacteria, 'Candidatus Berkiella cookevillensis' and 'Candidatus Berkiella aquae'.</title>
        <authorList>
            <person name="Mehari Y.T."/>
            <person name="Arivett B.A."/>
            <person name="Farone A.L."/>
            <person name="Gunderson J.H."/>
            <person name="Farone M.B."/>
        </authorList>
    </citation>
    <scope>NUCLEOTIDE SEQUENCE</scope>
    <source>
        <strain evidence="2">CC99</strain>
    </source>
</reference>